<dbReference type="InterPro" id="IPR013974">
    <property type="entry name" value="SAF"/>
</dbReference>
<organism evidence="5">
    <name type="scientific">hydrothermal vent metagenome</name>
    <dbReference type="NCBI Taxonomy" id="652676"/>
    <lineage>
        <taxon>unclassified sequences</taxon>
        <taxon>metagenomes</taxon>
        <taxon>ecological metagenomes</taxon>
    </lineage>
</organism>
<evidence type="ECO:0000256" key="1">
    <source>
        <dbReference type="ARBA" id="ARBA00004418"/>
    </source>
</evidence>
<protein>
    <recommendedName>
        <fullName evidence="4">SAF domain-containing protein</fullName>
    </recommendedName>
</protein>
<dbReference type="InterPro" id="IPR039246">
    <property type="entry name" value="Flagellar_FlgA"/>
</dbReference>
<dbReference type="SMART" id="SM00858">
    <property type="entry name" value="SAF"/>
    <property type="match status" value="1"/>
</dbReference>
<proteinExistence type="predicted"/>
<dbReference type="AlphaFoldDB" id="A0A3B1BZ29"/>
<dbReference type="PANTHER" id="PTHR36307:SF1">
    <property type="entry name" value="FLAGELLA BASAL BODY P-RING FORMATION PROTEIN FLGA"/>
    <property type="match status" value="1"/>
</dbReference>
<gene>
    <name evidence="5" type="ORF">MNBD_NITROSPINAE01-1910</name>
</gene>
<dbReference type="InterPro" id="IPR017585">
    <property type="entry name" value="SAF_FlgA"/>
</dbReference>
<evidence type="ECO:0000313" key="5">
    <source>
        <dbReference type="EMBL" id="VAX23556.1"/>
    </source>
</evidence>
<reference evidence="5" key="1">
    <citation type="submission" date="2018-06" db="EMBL/GenBank/DDBJ databases">
        <authorList>
            <person name="Zhirakovskaya E."/>
        </authorList>
    </citation>
    <scope>NUCLEOTIDE SEQUENCE</scope>
</reference>
<dbReference type="NCBIfam" id="TIGR03170">
    <property type="entry name" value="flgA_cterm"/>
    <property type="match status" value="1"/>
</dbReference>
<dbReference type="EMBL" id="UOGC01000151">
    <property type="protein sequence ID" value="VAX23556.1"/>
    <property type="molecule type" value="Genomic_DNA"/>
</dbReference>
<evidence type="ECO:0000256" key="2">
    <source>
        <dbReference type="ARBA" id="ARBA00022729"/>
    </source>
</evidence>
<evidence type="ECO:0000256" key="3">
    <source>
        <dbReference type="ARBA" id="ARBA00022764"/>
    </source>
</evidence>
<dbReference type="GO" id="GO:0042597">
    <property type="term" value="C:periplasmic space"/>
    <property type="evidence" value="ECO:0007669"/>
    <property type="project" value="UniProtKB-SubCell"/>
</dbReference>
<dbReference type="Pfam" id="PF13144">
    <property type="entry name" value="ChapFlgA"/>
    <property type="match status" value="1"/>
</dbReference>
<evidence type="ECO:0000259" key="4">
    <source>
        <dbReference type="SMART" id="SM00858"/>
    </source>
</evidence>
<sequence length="247" mass="26802">MKKITRTTTAFITAFFVLLAVSPSSALEGDETKNSANFAGWFSSAIENRVLDELSGELVLNVEKVKALIPSRFKSPQKFDSLDIAIPAQNRMGDMMFVNVTFMSGGRAVSRVNIPVTVKATMEVVVASRNIKKGAIINEDSLALERRAVGRGYKKYLSDFSAIVGLSATRNIRATSPMKADYVARPAVVRSGDMVTVVAQAGSMRITTRGHAKQDGNIGEWIQVVNLESRKIISARVSAPGEVTVEF</sequence>
<dbReference type="Gene3D" id="2.30.30.760">
    <property type="match status" value="1"/>
</dbReference>
<dbReference type="CDD" id="cd11614">
    <property type="entry name" value="SAF_CpaB_FlgA_like"/>
    <property type="match status" value="1"/>
</dbReference>
<keyword evidence="2" id="KW-0732">Signal</keyword>
<comment type="subcellular location">
    <subcellularLocation>
        <location evidence="1">Periplasm</location>
    </subcellularLocation>
</comment>
<dbReference type="Gene3D" id="3.90.1210.10">
    <property type="entry name" value="Antifreeze-like/N-acetylneuraminic acid synthase C-terminal domain"/>
    <property type="match status" value="1"/>
</dbReference>
<keyword evidence="3" id="KW-0574">Periplasm</keyword>
<name>A0A3B1BZ29_9ZZZZ</name>
<accession>A0A3B1BZ29</accession>
<dbReference type="PANTHER" id="PTHR36307">
    <property type="entry name" value="FLAGELLA BASAL BODY P-RING FORMATION PROTEIN FLGA"/>
    <property type="match status" value="1"/>
</dbReference>
<dbReference type="GO" id="GO:0044780">
    <property type="term" value="P:bacterial-type flagellum assembly"/>
    <property type="evidence" value="ECO:0007669"/>
    <property type="project" value="InterPro"/>
</dbReference>
<feature type="domain" description="SAF" evidence="4">
    <location>
        <begin position="122"/>
        <end position="184"/>
    </location>
</feature>